<evidence type="ECO:0000259" key="11">
    <source>
        <dbReference type="PROSITE" id="PS50026"/>
    </source>
</evidence>
<dbReference type="SMART" id="SM00179">
    <property type="entry name" value="EGF_CA"/>
    <property type="match status" value="7"/>
</dbReference>
<gene>
    <name evidence="14" type="primary">LOC101851479</name>
</gene>
<dbReference type="PROSITE" id="PS01186">
    <property type="entry name" value="EGF_2"/>
    <property type="match status" value="5"/>
</dbReference>
<feature type="signal peptide" evidence="10">
    <location>
        <begin position="1"/>
        <end position="23"/>
    </location>
</feature>
<feature type="domain" description="EGF-like" evidence="11">
    <location>
        <begin position="1197"/>
        <end position="1234"/>
    </location>
</feature>
<reference evidence="14" key="1">
    <citation type="submission" date="2025-08" db="UniProtKB">
        <authorList>
            <consortium name="RefSeq"/>
        </authorList>
    </citation>
    <scope>IDENTIFICATION</scope>
</reference>
<dbReference type="SUPFAM" id="SSF57184">
    <property type="entry name" value="Growth factor receptor domain"/>
    <property type="match status" value="2"/>
</dbReference>
<comment type="caution">
    <text evidence="8">Lacks conserved residue(s) required for the propagation of feature annotation.</text>
</comment>
<comment type="similarity">
    <text evidence="2">Belongs to the fibulin family.</text>
</comment>
<feature type="domain" description="Ig-like" evidence="12">
    <location>
        <begin position="965"/>
        <end position="1046"/>
    </location>
</feature>
<feature type="domain" description="Ig-like" evidence="12">
    <location>
        <begin position="205"/>
        <end position="294"/>
    </location>
</feature>
<organism evidence="13 14">
    <name type="scientific">Aplysia californica</name>
    <name type="common">California sea hare</name>
    <dbReference type="NCBI Taxonomy" id="6500"/>
    <lineage>
        <taxon>Eukaryota</taxon>
        <taxon>Metazoa</taxon>
        <taxon>Spiralia</taxon>
        <taxon>Lophotrochozoa</taxon>
        <taxon>Mollusca</taxon>
        <taxon>Gastropoda</taxon>
        <taxon>Heterobranchia</taxon>
        <taxon>Euthyneura</taxon>
        <taxon>Tectipleura</taxon>
        <taxon>Aplysiida</taxon>
        <taxon>Aplysioidea</taxon>
        <taxon>Aplysiidae</taxon>
        <taxon>Aplysia</taxon>
    </lineage>
</organism>
<dbReference type="InterPro" id="IPR003598">
    <property type="entry name" value="Ig_sub2"/>
</dbReference>
<feature type="domain" description="Ig-like" evidence="12">
    <location>
        <begin position="658"/>
        <end position="757"/>
    </location>
</feature>
<feature type="domain" description="Ig-like" evidence="12">
    <location>
        <begin position="1056"/>
        <end position="1152"/>
    </location>
</feature>
<evidence type="ECO:0000256" key="8">
    <source>
        <dbReference type="PROSITE-ProRule" id="PRU00076"/>
    </source>
</evidence>
<dbReference type="InterPro" id="IPR007110">
    <property type="entry name" value="Ig-like_dom"/>
</dbReference>
<keyword evidence="13" id="KW-1185">Reference proteome</keyword>
<dbReference type="InterPro" id="IPR018097">
    <property type="entry name" value="EGF_Ca-bd_CS"/>
</dbReference>
<dbReference type="InterPro" id="IPR000152">
    <property type="entry name" value="EGF-type_Asp/Asn_hydroxyl_site"/>
</dbReference>
<feature type="compositionally biased region" description="Polar residues" evidence="9">
    <location>
        <begin position="1537"/>
        <end position="1553"/>
    </location>
</feature>
<feature type="domain" description="Ig-like" evidence="12">
    <location>
        <begin position="28"/>
        <end position="112"/>
    </location>
</feature>
<dbReference type="InterPro" id="IPR036397">
    <property type="entry name" value="RNaseH_sf"/>
</dbReference>
<dbReference type="Pfam" id="PF12662">
    <property type="entry name" value="cEGF"/>
    <property type="match status" value="1"/>
</dbReference>
<feature type="domain" description="EGF-like" evidence="11">
    <location>
        <begin position="1359"/>
        <end position="1398"/>
    </location>
</feature>
<feature type="domain" description="EGF-like" evidence="11">
    <location>
        <begin position="1158"/>
        <end position="1196"/>
    </location>
</feature>
<keyword evidence="5 10" id="KW-0732">Signal</keyword>
<evidence type="ECO:0000256" key="1">
    <source>
        <dbReference type="ARBA" id="ARBA00004498"/>
    </source>
</evidence>
<evidence type="ECO:0000256" key="6">
    <source>
        <dbReference type="ARBA" id="ARBA00022737"/>
    </source>
</evidence>
<feature type="domain" description="EGF-like" evidence="11">
    <location>
        <begin position="1279"/>
        <end position="1318"/>
    </location>
</feature>
<feature type="domain" description="Ig-like" evidence="12">
    <location>
        <begin position="387"/>
        <end position="461"/>
    </location>
</feature>
<dbReference type="SMART" id="SM00181">
    <property type="entry name" value="EGF"/>
    <property type="match status" value="7"/>
</dbReference>
<dbReference type="InterPro" id="IPR052235">
    <property type="entry name" value="Nephronectin_domain"/>
</dbReference>
<dbReference type="SMART" id="SM00409">
    <property type="entry name" value="IG"/>
    <property type="match status" value="9"/>
</dbReference>
<dbReference type="SUPFAM" id="SSF57196">
    <property type="entry name" value="EGF/Laminin"/>
    <property type="match status" value="2"/>
</dbReference>
<dbReference type="InterPro" id="IPR049883">
    <property type="entry name" value="NOTCH1_EGF-like"/>
</dbReference>
<feature type="domain" description="Ig-like" evidence="12">
    <location>
        <begin position="119"/>
        <end position="202"/>
    </location>
</feature>
<dbReference type="GeneID" id="101851479"/>
<dbReference type="Gene3D" id="3.30.420.10">
    <property type="entry name" value="Ribonuclease H-like superfamily/Ribonuclease H"/>
    <property type="match status" value="1"/>
</dbReference>
<keyword evidence="4 8" id="KW-0245">EGF-like domain</keyword>
<dbReference type="Pfam" id="PF13927">
    <property type="entry name" value="Ig_3"/>
    <property type="match status" value="1"/>
</dbReference>
<keyword evidence="3" id="KW-0272">Extracellular matrix</keyword>
<dbReference type="InterPro" id="IPR026823">
    <property type="entry name" value="cEGF"/>
</dbReference>
<dbReference type="InterPro" id="IPR036179">
    <property type="entry name" value="Ig-like_dom_sf"/>
</dbReference>
<dbReference type="PROSITE" id="PS50026">
    <property type="entry name" value="EGF_3"/>
    <property type="match status" value="7"/>
</dbReference>
<dbReference type="InterPro" id="IPR000742">
    <property type="entry name" value="EGF"/>
</dbReference>
<feature type="domain" description="Ig-like" evidence="12">
    <location>
        <begin position="767"/>
        <end position="845"/>
    </location>
</feature>
<dbReference type="InterPro" id="IPR013783">
    <property type="entry name" value="Ig-like_fold"/>
</dbReference>
<evidence type="ECO:0000256" key="2">
    <source>
        <dbReference type="ARBA" id="ARBA00006127"/>
    </source>
</evidence>
<accession>A0ABM0ZV87</accession>
<evidence type="ECO:0000256" key="7">
    <source>
        <dbReference type="ARBA" id="ARBA00023157"/>
    </source>
</evidence>
<dbReference type="PROSITE" id="PS50835">
    <property type="entry name" value="IG_LIKE"/>
    <property type="match status" value="9"/>
</dbReference>
<evidence type="ECO:0000256" key="9">
    <source>
        <dbReference type="SAM" id="MobiDB-lite"/>
    </source>
</evidence>
<dbReference type="SUPFAM" id="SSF48726">
    <property type="entry name" value="Immunoglobulin"/>
    <property type="match status" value="9"/>
</dbReference>
<evidence type="ECO:0000256" key="10">
    <source>
        <dbReference type="SAM" id="SignalP"/>
    </source>
</evidence>
<dbReference type="Gene3D" id="2.60.40.10">
    <property type="entry name" value="Immunoglobulins"/>
    <property type="match status" value="9"/>
</dbReference>
<proteinExistence type="inferred from homology"/>
<dbReference type="CDD" id="cd00054">
    <property type="entry name" value="EGF_CA"/>
    <property type="match status" value="6"/>
</dbReference>
<dbReference type="PROSITE" id="PS01187">
    <property type="entry name" value="EGF_CA"/>
    <property type="match status" value="2"/>
</dbReference>
<evidence type="ECO:0000256" key="3">
    <source>
        <dbReference type="ARBA" id="ARBA00022530"/>
    </source>
</evidence>
<feature type="region of interest" description="Disordered" evidence="9">
    <location>
        <begin position="1533"/>
        <end position="1559"/>
    </location>
</feature>
<feature type="domain" description="EGF-like" evidence="11">
    <location>
        <begin position="1399"/>
        <end position="1436"/>
    </location>
</feature>
<dbReference type="CDD" id="cd00096">
    <property type="entry name" value="Ig"/>
    <property type="match status" value="1"/>
</dbReference>
<dbReference type="PANTHER" id="PTHR24050:SF28">
    <property type="entry name" value="UROMODULIN-LIKE"/>
    <property type="match status" value="1"/>
</dbReference>
<dbReference type="Pfam" id="PF07645">
    <property type="entry name" value="EGF_CA"/>
    <property type="match status" value="3"/>
</dbReference>
<dbReference type="PANTHER" id="PTHR24050">
    <property type="entry name" value="PA14 DOMAIN-CONTAINING PROTEIN"/>
    <property type="match status" value="1"/>
</dbReference>
<evidence type="ECO:0000313" key="13">
    <source>
        <dbReference type="Proteomes" id="UP000694888"/>
    </source>
</evidence>
<feature type="domain" description="EGF-like" evidence="11">
    <location>
        <begin position="1240"/>
        <end position="1278"/>
    </location>
</feature>
<dbReference type="SMART" id="SM00408">
    <property type="entry name" value="IGc2"/>
    <property type="match status" value="5"/>
</dbReference>
<dbReference type="Pfam" id="PF13895">
    <property type="entry name" value="Ig_2"/>
    <property type="match status" value="1"/>
</dbReference>
<dbReference type="PROSITE" id="PS00010">
    <property type="entry name" value="ASX_HYDROXYL"/>
    <property type="match status" value="6"/>
</dbReference>
<comment type="subcellular location">
    <subcellularLocation>
        <location evidence="1">Secreted</location>
        <location evidence="1">Extracellular space</location>
        <location evidence="1">Extracellular matrix</location>
    </subcellularLocation>
</comment>
<name>A0ABM0ZV87_APLCA</name>
<sequence>MMRPSCALGALLTLMALVATGDAQLPQPKFVFLTNNPPYVLLGSGVSLLCNSTTISLSFGDTIYRFFKDSTEVARQEWQTYFIPQSTVDDSGVWTCTVEQAGQTSPPSPGESLWIVGAPVLSMTPTTVGVGDSVTFTCQFDAGSRPTGLSYAFYRQNTRLDGSSNTLSISSLQVVNEGNYVCKVTFTGSQFESAESNQLGITFSPPLKPTLTSANASVKVGDIVIFKCKADSNKLAGIVSSSLYQNGNMIMSFSTGSDEASFSGNAFSADAGGYTCTFSNTFGESPQSEVLGLTVQDWTPSTPSDFGNTISRLMAAEQPNVVQCPVNQKENEDFCTLYVGGQRYLQSGQCRFTMKQGVTGDYSCSASNANNESPQNLKKSIRFVDKPRIVVVTTYYPQKGRSFTLRCLVGTTDNIFFRWYPETSETSPVGAKQDLVFSVVDDGTQKRYRCVVREPNSNDLVWSDYFYLQYSTVPTPSLTERRTTKNQFQKTASSVMNCYSKYASKGYSLYQDSVMLGDNPAFQGTFNVFTSLKKGHSYSCEASTLFKTSNMSDTTYLPGANEITLQASPAKATVGQRLELTCNFDNPRNEELLYTFVIYRDVPEGMTKMETRTDGATLIFDPVTAGDAGLYSCQVEFRGMTFTGYQTYVMQFTPLPPPTVTSFISSAVDGQSSALTVDLTCTVRGVFYNSENKIRLYKDGSPIRTVPYEETSGFFNYFQVDRKYMIDASRSENYGTYTCTAVNSYGESVQSEEVIVQPTTLKAARKPTISANGNAPDLGSSLTLTCNTPAGVDSSTVIWNKDFYPILQTGGSLTFSSLTAEDNGYYQCSYPDDSQTGRQTSDSYVLPLMTPLVPELTFSRDAEGNSFRADDGDVYQMFAEGQDVFVKCWAGFQNIDSITSMKYPVPGRTYSFFNGDQQVSSGNPGGIVKLPALSKGTYNFTCQVNDRVGNSPSSWPLEVRIVDAPTITTDKNPLPDVTLNYVRIYLTCQTTQSSDGSDIIWEKNGIELSSNAVTMVLRRINKYHEGSYTCRQKQGRWSSPPSPALTLTPTGGASTPEIFTIQSPSLEAGMTLTLYCLGASSTSTEAILYFDRTKTENYLEVDRSTEFKLDSIGQIRFMFTIKAVSDVNDGHYSCTMRNGRGESAKADAIPITVVVPDDSNKCSPNPCQENQVCVSTSVGFRCDCVSGYTRQGINCVDINECQSGNQCPNNRQCRNTPGSFQCLCLDGSQPDNNNNCPGDTTTTCADNPCEQNQQCVDQNSGFACNCLLGYMTGAVGCVDINECQQSPCGANARCDNNLGSYTCSCLQGYQGNANTGCVDINECQQSPCGENARCNNSLGSYTCSCLQGYQDDANTGCVDINECQQSPCGANASCNNNLGSYTCSCLQGYQGDANTGCVDINECQFSNQCPNNRQCRNTAGSFQCLCLDGSQPDNINNCPAAITLTLTLPNYKLSEEQTQPGTAANNKIIEELKDATDNAYGEVIKASTLLTDVNVTVNQDQEKPTITINNQSKKRMCPPFTARQSRYPYRAAVSAGDPSTSGRPALQQVQDDNATPHRSRAANAFVQQAGITRMVRPANSPDLNPIEQL</sequence>
<dbReference type="Pfam" id="PF00008">
    <property type="entry name" value="EGF"/>
    <property type="match status" value="1"/>
</dbReference>
<keyword evidence="7" id="KW-1015">Disulfide bond</keyword>
<feature type="domain" description="EGF-like" evidence="11">
    <location>
        <begin position="1319"/>
        <end position="1358"/>
    </location>
</feature>
<evidence type="ECO:0000313" key="14">
    <source>
        <dbReference type="RefSeq" id="XP_012935164.1"/>
    </source>
</evidence>
<keyword evidence="3" id="KW-0964">Secreted</keyword>
<dbReference type="RefSeq" id="XP_012935164.1">
    <property type="nucleotide sequence ID" value="XM_013079710.2"/>
</dbReference>
<keyword evidence="6" id="KW-0677">Repeat</keyword>
<dbReference type="Proteomes" id="UP000694888">
    <property type="component" value="Unplaced"/>
</dbReference>
<protein>
    <submittedName>
        <fullName evidence="14">Hemicentin-1</fullName>
    </submittedName>
</protein>
<evidence type="ECO:0000259" key="12">
    <source>
        <dbReference type="PROSITE" id="PS50835"/>
    </source>
</evidence>
<feature type="chain" id="PRO_5045078259" evidence="10">
    <location>
        <begin position="24"/>
        <end position="1589"/>
    </location>
</feature>
<dbReference type="InterPro" id="IPR003599">
    <property type="entry name" value="Ig_sub"/>
</dbReference>
<feature type="domain" description="Ig-like" evidence="12">
    <location>
        <begin position="558"/>
        <end position="643"/>
    </location>
</feature>
<dbReference type="InterPro" id="IPR009030">
    <property type="entry name" value="Growth_fac_rcpt_cys_sf"/>
</dbReference>
<evidence type="ECO:0000256" key="4">
    <source>
        <dbReference type="ARBA" id="ARBA00022536"/>
    </source>
</evidence>
<evidence type="ECO:0000256" key="5">
    <source>
        <dbReference type="ARBA" id="ARBA00022729"/>
    </source>
</evidence>
<dbReference type="InterPro" id="IPR001881">
    <property type="entry name" value="EGF-like_Ca-bd_dom"/>
</dbReference>
<dbReference type="Gene3D" id="2.10.25.10">
    <property type="entry name" value="Laminin"/>
    <property type="match status" value="7"/>
</dbReference>